<feature type="compositionally biased region" description="Basic and acidic residues" evidence="1">
    <location>
        <begin position="119"/>
        <end position="137"/>
    </location>
</feature>
<feature type="compositionally biased region" description="Basic and acidic residues" evidence="1">
    <location>
        <begin position="328"/>
        <end position="348"/>
    </location>
</feature>
<feature type="compositionally biased region" description="Polar residues" evidence="1">
    <location>
        <begin position="474"/>
        <end position="501"/>
    </location>
</feature>
<feature type="compositionally biased region" description="Pro residues" evidence="1">
    <location>
        <begin position="533"/>
        <end position="546"/>
    </location>
</feature>
<feature type="compositionally biased region" description="Polar residues" evidence="1">
    <location>
        <begin position="559"/>
        <end position="575"/>
    </location>
</feature>
<feature type="compositionally biased region" description="Basic and acidic residues" evidence="1">
    <location>
        <begin position="367"/>
        <end position="379"/>
    </location>
</feature>
<feature type="compositionally biased region" description="Polar residues" evidence="1">
    <location>
        <begin position="34"/>
        <end position="47"/>
    </location>
</feature>
<dbReference type="EMBL" id="CDMZ01003004">
    <property type="protein sequence ID" value="CEM44741.1"/>
    <property type="molecule type" value="Genomic_DNA"/>
</dbReference>
<feature type="compositionally biased region" description="Low complexity" evidence="1">
    <location>
        <begin position="765"/>
        <end position="783"/>
    </location>
</feature>
<feature type="compositionally biased region" description="Low complexity" evidence="1">
    <location>
        <begin position="383"/>
        <end position="392"/>
    </location>
</feature>
<feature type="compositionally biased region" description="Low complexity" evidence="1">
    <location>
        <begin position="175"/>
        <end position="191"/>
    </location>
</feature>
<feature type="compositionally biased region" description="Polar residues" evidence="1">
    <location>
        <begin position="603"/>
        <end position="641"/>
    </location>
</feature>
<accession>A0A0G4HKV9</accession>
<feature type="region of interest" description="Disordered" evidence="1">
    <location>
        <begin position="297"/>
        <end position="783"/>
    </location>
</feature>
<gene>
    <name evidence="2" type="ORF">Cvel_28578</name>
</gene>
<feature type="compositionally biased region" description="Polar residues" evidence="1">
    <location>
        <begin position="401"/>
        <end position="420"/>
    </location>
</feature>
<name>A0A0G4HKV9_9ALVE</name>
<feature type="compositionally biased region" description="Polar residues" evidence="1">
    <location>
        <begin position="437"/>
        <end position="450"/>
    </location>
</feature>
<organism evidence="2">
    <name type="scientific">Chromera velia CCMP2878</name>
    <dbReference type="NCBI Taxonomy" id="1169474"/>
    <lineage>
        <taxon>Eukaryota</taxon>
        <taxon>Sar</taxon>
        <taxon>Alveolata</taxon>
        <taxon>Colpodellida</taxon>
        <taxon>Chromeraceae</taxon>
        <taxon>Chromera</taxon>
    </lineage>
</organism>
<dbReference type="AlphaFoldDB" id="A0A0G4HKV9"/>
<reference evidence="2" key="1">
    <citation type="submission" date="2014-11" db="EMBL/GenBank/DDBJ databases">
        <authorList>
            <person name="Otto D Thomas"/>
            <person name="Naeem Raeece"/>
        </authorList>
    </citation>
    <scope>NUCLEOTIDE SEQUENCE</scope>
</reference>
<evidence type="ECO:0000256" key="1">
    <source>
        <dbReference type="SAM" id="MobiDB-lite"/>
    </source>
</evidence>
<dbReference type="VEuPathDB" id="CryptoDB:Cvel_28578"/>
<feature type="compositionally biased region" description="Basic residues" evidence="1">
    <location>
        <begin position="199"/>
        <end position="215"/>
    </location>
</feature>
<feature type="compositionally biased region" description="Low complexity" evidence="1">
    <location>
        <begin position="520"/>
        <end position="532"/>
    </location>
</feature>
<sequence>MRDMQSTPPPFHEDKIPSCSPVRTSIPLQHDADINTSAGGPQTQAQFYRSLGPPPDSQTLRVPLPSPDAHPFRFPFPAARLHPSAPEFQRLLAPNSVGTPQPFPFPGRSNNNHINIPTGRDRQDPGSAGDRHSREDDSPTSVRTPSLGRRGRGGEEEDAEGTEEGGRGSQEEEGSPSAPSSHSSSSSSHSSTRGLCHQHMPRRNQTARRTSRSKWKVCGLTDAGTQTETTAQSDYSVCCPACAGHRSAMQTQIPSALLPGMKQEDWRKREELQARKREDAGGGVRVEAGVCAVRECVRQSRQSDRRASSPPPRSSSDVSRVRRTSQARGDDSGKERNDGGTFVNEKEGLNSSTFDVLRGAAETAQRAVDRFTEEVEGIRRRASSPPVMSSSSHLQEHRRSSSASVSKPQLQSNKNSSTPCPSVRADAESHTTERPVSVSSAQRRGTQTEQSSRDSRKSKKSRRPSGDPEAAPPSRQNSKSQSVQNEGNETAQVPSACSIHQQHTRENRNGTNPTTESRRSSNARPSRPSFSAAPPPAPPAPSPPSSTVPSASREHRSSSRTLSNAPFQGQSQASHPRQIDSDSPEGCHTCREHWPYDPPPAPSTTAPIDAQTNCRRRTNSATPGRSDHSSSSQRHATQSTYHHPPPPPVSTRGSIEAAALTAVSESFPGAPSSTTQRDEEGRQSQFLHHNTRASARPLKLHRIGSPPGAAPVQPPQIHRGILAPPLPPPATETLQDGSYKPRLHKPPPQPVPACAPVAPKEPNQSGGSSSYSHASGHAESSKSLSTAESLSSLAGGSARCHGLFHVALSGEGRQQKSAEGCNSSCVGGTTYTTAPLQRARDHAGSQIADFASVWHSSRTGASRALDGPQRKCPAPAAESARFHFVKQM</sequence>
<feature type="region of interest" description="Disordered" evidence="1">
    <location>
        <begin position="1"/>
        <end position="216"/>
    </location>
</feature>
<evidence type="ECO:0000313" key="2">
    <source>
        <dbReference type="EMBL" id="CEM44741.1"/>
    </source>
</evidence>
<proteinExistence type="predicted"/>
<feature type="compositionally biased region" description="Basic and acidic residues" evidence="1">
    <location>
        <begin position="297"/>
        <end position="307"/>
    </location>
</feature>
<protein>
    <submittedName>
        <fullName evidence="2">Uncharacterized protein</fullName>
    </submittedName>
</protein>